<accession>A0A1Q9CSG6</accession>
<dbReference type="OrthoDB" id="443123at2759"/>
<dbReference type="EMBL" id="LSRX01000951">
    <property type="protein sequence ID" value="OLP85851.1"/>
    <property type="molecule type" value="Genomic_DNA"/>
</dbReference>
<keyword evidence="2" id="KW-1185">Reference proteome</keyword>
<organism evidence="1 2">
    <name type="scientific">Symbiodinium microadriaticum</name>
    <name type="common">Dinoflagellate</name>
    <name type="synonym">Zooxanthella microadriatica</name>
    <dbReference type="NCBI Taxonomy" id="2951"/>
    <lineage>
        <taxon>Eukaryota</taxon>
        <taxon>Sar</taxon>
        <taxon>Alveolata</taxon>
        <taxon>Dinophyceae</taxon>
        <taxon>Suessiales</taxon>
        <taxon>Symbiodiniaceae</taxon>
        <taxon>Symbiodinium</taxon>
    </lineage>
</organism>
<comment type="caution">
    <text evidence="1">The sequence shown here is derived from an EMBL/GenBank/DDBJ whole genome shotgun (WGS) entry which is preliminary data.</text>
</comment>
<gene>
    <name evidence="1" type="ORF">AK812_SmicGene33101</name>
</gene>
<dbReference type="Proteomes" id="UP000186817">
    <property type="component" value="Unassembled WGS sequence"/>
</dbReference>
<protein>
    <submittedName>
        <fullName evidence="1">Uncharacterized protein</fullName>
    </submittedName>
</protein>
<sequence>MRLLERWADKQPWRFELKAVYDVGEYWSEQPDQTWCLGVYPSCDPWGYEFSASYEPARLVRDAAEFQEIHSASPLTTIPGFSPWRHLDKN</sequence>
<proteinExistence type="predicted"/>
<evidence type="ECO:0000313" key="2">
    <source>
        <dbReference type="Proteomes" id="UP000186817"/>
    </source>
</evidence>
<evidence type="ECO:0000313" key="1">
    <source>
        <dbReference type="EMBL" id="OLP85851.1"/>
    </source>
</evidence>
<reference evidence="1 2" key="1">
    <citation type="submission" date="2016-02" db="EMBL/GenBank/DDBJ databases">
        <title>Genome analysis of coral dinoflagellate symbionts highlights evolutionary adaptations to a symbiotic lifestyle.</title>
        <authorList>
            <person name="Aranda M."/>
            <person name="Li Y."/>
            <person name="Liew Y.J."/>
            <person name="Baumgarten S."/>
            <person name="Simakov O."/>
            <person name="Wilson M."/>
            <person name="Piel J."/>
            <person name="Ashoor H."/>
            <person name="Bougouffa S."/>
            <person name="Bajic V.B."/>
            <person name="Ryu T."/>
            <person name="Ravasi T."/>
            <person name="Bayer T."/>
            <person name="Micklem G."/>
            <person name="Kim H."/>
            <person name="Bhak J."/>
            <person name="Lajeunesse T.C."/>
            <person name="Voolstra C.R."/>
        </authorList>
    </citation>
    <scope>NUCLEOTIDE SEQUENCE [LARGE SCALE GENOMIC DNA]</scope>
    <source>
        <strain evidence="1 2">CCMP2467</strain>
    </source>
</reference>
<dbReference type="AlphaFoldDB" id="A0A1Q9CSG6"/>
<name>A0A1Q9CSG6_SYMMI</name>